<sequence>MLRETSVRFNQEQMQGCSDMDLTRDTGALAQLSAEENESVSSLYTGWNTWANIATYGSSNGGVPVVLFSRLAHAGLKDVRSTLYNRA</sequence>
<proteinExistence type="predicted"/>
<evidence type="ECO:0000313" key="1">
    <source>
        <dbReference type="EMBL" id="KAK7686288.1"/>
    </source>
</evidence>
<dbReference type="AlphaFoldDB" id="A0AAW0FXQ8"/>
<protein>
    <submittedName>
        <fullName evidence="1">Uncharacterized protein</fullName>
    </submittedName>
</protein>
<name>A0AAW0FXQ8_9APHY</name>
<dbReference type="EMBL" id="JASBNA010000017">
    <property type="protein sequence ID" value="KAK7686288.1"/>
    <property type="molecule type" value="Genomic_DNA"/>
</dbReference>
<organism evidence="1 2">
    <name type="scientific">Cerrena zonata</name>
    <dbReference type="NCBI Taxonomy" id="2478898"/>
    <lineage>
        <taxon>Eukaryota</taxon>
        <taxon>Fungi</taxon>
        <taxon>Dikarya</taxon>
        <taxon>Basidiomycota</taxon>
        <taxon>Agaricomycotina</taxon>
        <taxon>Agaricomycetes</taxon>
        <taxon>Polyporales</taxon>
        <taxon>Cerrenaceae</taxon>
        <taxon>Cerrena</taxon>
    </lineage>
</organism>
<reference evidence="1 2" key="1">
    <citation type="submission" date="2022-09" db="EMBL/GenBank/DDBJ databases">
        <authorList>
            <person name="Palmer J.M."/>
        </authorList>
    </citation>
    <scope>NUCLEOTIDE SEQUENCE [LARGE SCALE GENOMIC DNA]</scope>
    <source>
        <strain evidence="1 2">DSM 7382</strain>
    </source>
</reference>
<evidence type="ECO:0000313" key="2">
    <source>
        <dbReference type="Proteomes" id="UP001385951"/>
    </source>
</evidence>
<keyword evidence="2" id="KW-1185">Reference proteome</keyword>
<gene>
    <name evidence="1" type="ORF">QCA50_010512</name>
</gene>
<dbReference type="Proteomes" id="UP001385951">
    <property type="component" value="Unassembled WGS sequence"/>
</dbReference>
<accession>A0AAW0FXQ8</accession>
<comment type="caution">
    <text evidence="1">The sequence shown here is derived from an EMBL/GenBank/DDBJ whole genome shotgun (WGS) entry which is preliminary data.</text>
</comment>